<evidence type="ECO:0000313" key="2">
    <source>
        <dbReference type="Proteomes" id="UP001516472"/>
    </source>
</evidence>
<dbReference type="InterPro" id="IPR014942">
    <property type="entry name" value="AbiEii"/>
</dbReference>
<protein>
    <submittedName>
        <fullName evidence="1">Nucleotidyl transferase AbiEii/AbiGii toxin family protein</fullName>
    </submittedName>
</protein>
<dbReference type="Gene3D" id="3.10.450.620">
    <property type="entry name" value="JHP933, nucleotidyltransferase-like core domain"/>
    <property type="match status" value="1"/>
</dbReference>
<comment type="caution">
    <text evidence="1">The sequence shown here is derived from an EMBL/GenBank/DDBJ whole genome shotgun (WGS) entry which is preliminary data.</text>
</comment>
<organism evidence="1 2">
    <name type="scientific">Corallococcus soli</name>
    <dbReference type="NCBI Taxonomy" id="2710757"/>
    <lineage>
        <taxon>Bacteria</taxon>
        <taxon>Pseudomonadati</taxon>
        <taxon>Myxococcota</taxon>
        <taxon>Myxococcia</taxon>
        <taxon>Myxococcales</taxon>
        <taxon>Cystobacterineae</taxon>
        <taxon>Myxococcaceae</taxon>
        <taxon>Corallococcus</taxon>
    </lineage>
</organism>
<reference evidence="1 2" key="1">
    <citation type="submission" date="2020-02" db="EMBL/GenBank/DDBJ databases">
        <authorList>
            <person name="Babadi Z.K."/>
            <person name="Risdian C."/>
            <person name="Ebrahimipour G.H."/>
            <person name="Wink J."/>
        </authorList>
    </citation>
    <scope>NUCLEOTIDE SEQUENCE [LARGE SCALE GENOMIC DNA]</scope>
    <source>
        <strain evidence="1 2">ZKHCc1 1396</strain>
    </source>
</reference>
<dbReference type="Proteomes" id="UP001516472">
    <property type="component" value="Unassembled WGS sequence"/>
</dbReference>
<keyword evidence="2" id="KW-1185">Reference proteome</keyword>
<evidence type="ECO:0000313" key="1">
    <source>
        <dbReference type="EMBL" id="MBE4750387.1"/>
    </source>
</evidence>
<dbReference type="Pfam" id="PF08843">
    <property type="entry name" value="AbiEii"/>
    <property type="match status" value="1"/>
</dbReference>
<dbReference type="EMBL" id="JAAIYO010000005">
    <property type="protein sequence ID" value="MBE4750387.1"/>
    <property type="molecule type" value="Genomic_DNA"/>
</dbReference>
<name>A0ABR9PR41_9BACT</name>
<gene>
    <name evidence="1" type="ORF">G4177_19655</name>
</gene>
<proteinExistence type="predicted"/>
<dbReference type="GO" id="GO:0016740">
    <property type="term" value="F:transferase activity"/>
    <property type="evidence" value="ECO:0007669"/>
    <property type="project" value="UniProtKB-KW"/>
</dbReference>
<accession>A0ABR9PR41</accession>
<dbReference type="RefSeq" id="WP_193349854.1">
    <property type="nucleotide sequence ID" value="NZ_CBCSIP010000047.1"/>
</dbReference>
<sequence length="287" mass="32277">MKANYPDSFNTLGAWARDHDIKPSEARVRFVQGTVLSAIASSRSLKSILVFKGGNALDFIWQPNRSTEDLDFSSEDSSLDEARLQKTLTDTLAATGRKHGISFRINSIKRQPPGPGKTYVLYAVRVGYALPDDPQNRERIERQEPSKAIVLLEISLNECICESTLIEFSSGTSLKVSTREDIVAEKLRALLQQALRNRTRQQDLLDIAVLLHTHAVLDRKRISQYLLLKAQARDVPVSKKHFLEPVIKQNAFSGYAALESSTRRVFIPFDEAWELLLGFVAQLDIPD</sequence>
<keyword evidence="1" id="KW-0808">Transferase</keyword>